<evidence type="ECO:0000313" key="3">
    <source>
        <dbReference type="Proteomes" id="UP000004994"/>
    </source>
</evidence>
<sequence length="69" mass="7620">MGCKEEKNLQVCRFMELSQAQVNLLTLYSFLILAITWSPICNSMQMGKSLIQGKELVPGKTKGTVTPTA</sequence>
<dbReference type="Gramene" id="Solyc08g048570.1.1">
    <property type="protein sequence ID" value="Solyc08g048570.1.1.1"/>
    <property type="gene ID" value="Solyc08g048570.1"/>
</dbReference>
<evidence type="ECO:0000313" key="2">
    <source>
        <dbReference type="EnsemblPlants" id="Solyc08g048570.1.1.1"/>
    </source>
</evidence>
<keyword evidence="3" id="KW-1185">Reference proteome</keyword>
<dbReference type="InParanoid" id="A0A3Q7HLH0"/>
<feature type="transmembrane region" description="Helical" evidence="1">
    <location>
        <begin position="20"/>
        <end position="40"/>
    </location>
</feature>
<name>A0A3Q7HLH0_SOLLC</name>
<dbReference type="EnsemblPlants" id="Solyc08g048570.1.1">
    <property type="protein sequence ID" value="Solyc08g048570.1.1.1"/>
    <property type="gene ID" value="Solyc08g048570.1"/>
</dbReference>
<reference evidence="2" key="2">
    <citation type="submission" date="2019-01" db="UniProtKB">
        <authorList>
            <consortium name="EnsemblPlants"/>
        </authorList>
    </citation>
    <scope>IDENTIFICATION</scope>
    <source>
        <strain evidence="2">cv. Heinz 1706</strain>
    </source>
</reference>
<keyword evidence="1" id="KW-0472">Membrane</keyword>
<proteinExistence type="predicted"/>
<keyword evidence="1" id="KW-1133">Transmembrane helix</keyword>
<organism evidence="2">
    <name type="scientific">Solanum lycopersicum</name>
    <name type="common">Tomato</name>
    <name type="synonym">Lycopersicon esculentum</name>
    <dbReference type="NCBI Taxonomy" id="4081"/>
    <lineage>
        <taxon>Eukaryota</taxon>
        <taxon>Viridiplantae</taxon>
        <taxon>Streptophyta</taxon>
        <taxon>Embryophyta</taxon>
        <taxon>Tracheophyta</taxon>
        <taxon>Spermatophyta</taxon>
        <taxon>Magnoliopsida</taxon>
        <taxon>eudicotyledons</taxon>
        <taxon>Gunneridae</taxon>
        <taxon>Pentapetalae</taxon>
        <taxon>asterids</taxon>
        <taxon>lamiids</taxon>
        <taxon>Solanales</taxon>
        <taxon>Solanaceae</taxon>
        <taxon>Solanoideae</taxon>
        <taxon>Solaneae</taxon>
        <taxon>Solanum</taxon>
        <taxon>Solanum subgen. Lycopersicon</taxon>
    </lineage>
</organism>
<protein>
    <submittedName>
        <fullName evidence="2">Uncharacterized protein</fullName>
    </submittedName>
</protein>
<accession>A0A3Q7HLH0</accession>
<evidence type="ECO:0000256" key="1">
    <source>
        <dbReference type="SAM" id="Phobius"/>
    </source>
</evidence>
<dbReference type="AlphaFoldDB" id="A0A3Q7HLH0"/>
<dbReference type="PaxDb" id="4081-Solyc08g048570.1.1"/>
<keyword evidence="1" id="KW-0812">Transmembrane</keyword>
<dbReference type="Proteomes" id="UP000004994">
    <property type="component" value="Chromosome 8"/>
</dbReference>
<reference evidence="2" key="1">
    <citation type="journal article" date="2012" name="Nature">
        <title>The tomato genome sequence provides insights into fleshy fruit evolution.</title>
        <authorList>
            <consortium name="Tomato Genome Consortium"/>
        </authorList>
    </citation>
    <scope>NUCLEOTIDE SEQUENCE [LARGE SCALE GENOMIC DNA]</scope>
    <source>
        <strain evidence="2">cv. Heinz 1706</strain>
    </source>
</reference>